<dbReference type="EMBL" id="KI912119">
    <property type="protein sequence ID" value="ETS75083.1"/>
    <property type="molecule type" value="Genomic_DNA"/>
</dbReference>
<dbReference type="AlphaFoldDB" id="W3WMI7"/>
<dbReference type="InParanoid" id="W3WMI7"/>
<organism evidence="2 3">
    <name type="scientific">Pestalotiopsis fici (strain W106-1 / CGMCC3.15140)</name>
    <dbReference type="NCBI Taxonomy" id="1229662"/>
    <lineage>
        <taxon>Eukaryota</taxon>
        <taxon>Fungi</taxon>
        <taxon>Dikarya</taxon>
        <taxon>Ascomycota</taxon>
        <taxon>Pezizomycotina</taxon>
        <taxon>Sordariomycetes</taxon>
        <taxon>Xylariomycetidae</taxon>
        <taxon>Amphisphaeriales</taxon>
        <taxon>Sporocadaceae</taxon>
        <taxon>Pestalotiopsis</taxon>
    </lineage>
</organism>
<evidence type="ECO:0000256" key="1">
    <source>
        <dbReference type="SAM" id="MobiDB-lite"/>
    </source>
</evidence>
<dbReference type="OrthoDB" id="2309723at2759"/>
<dbReference type="GeneID" id="19278580"/>
<feature type="region of interest" description="Disordered" evidence="1">
    <location>
        <begin position="1"/>
        <end position="22"/>
    </location>
</feature>
<reference evidence="3" key="1">
    <citation type="journal article" date="2015" name="BMC Genomics">
        <title>Genomic and transcriptomic analysis of the endophytic fungus Pestalotiopsis fici reveals its lifestyle and high potential for synthesis of natural products.</title>
        <authorList>
            <person name="Wang X."/>
            <person name="Zhang X."/>
            <person name="Liu L."/>
            <person name="Xiang M."/>
            <person name="Wang W."/>
            <person name="Sun X."/>
            <person name="Che Y."/>
            <person name="Guo L."/>
            <person name="Liu G."/>
            <person name="Guo L."/>
            <person name="Wang C."/>
            <person name="Yin W.B."/>
            <person name="Stadler M."/>
            <person name="Zhang X."/>
            <person name="Liu X."/>
        </authorList>
    </citation>
    <scope>NUCLEOTIDE SEQUENCE [LARGE SCALE GENOMIC DNA]</scope>
    <source>
        <strain evidence="3">W106-1 / CGMCC3.15140</strain>
    </source>
</reference>
<dbReference type="HOGENOM" id="CLU_2655279_0_0_1"/>
<protein>
    <submittedName>
        <fullName evidence="2">Uncharacterized protein</fullName>
    </submittedName>
</protein>
<name>W3WMI7_PESFW</name>
<dbReference type="Proteomes" id="UP000030651">
    <property type="component" value="Unassembled WGS sequence"/>
</dbReference>
<dbReference type="RefSeq" id="XP_007840339.1">
    <property type="nucleotide sequence ID" value="XM_007842148.1"/>
</dbReference>
<gene>
    <name evidence="2" type="ORF">PFICI_13567</name>
</gene>
<dbReference type="KEGG" id="pfy:PFICI_13567"/>
<keyword evidence="3" id="KW-1185">Reference proteome</keyword>
<sequence>MKTHNTAGKFKIASPSSDPDDDAVKEDTIVSIAISTLNGPLMLRSIFKTLVASTHFFGPIFRLWHGYDAQQGLFER</sequence>
<evidence type="ECO:0000313" key="3">
    <source>
        <dbReference type="Proteomes" id="UP000030651"/>
    </source>
</evidence>
<proteinExistence type="predicted"/>
<accession>W3WMI7</accession>
<evidence type="ECO:0000313" key="2">
    <source>
        <dbReference type="EMBL" id="ETS75083.1"/>
    </source>
</evidence>